<dbReference type="GO" id="GO:0016787">
    <property type="term" value="F:hydrolase activity"/>
    <property type="evidence" value="ECO:0007669"/>
    <property type="project" value="UniProtKB-KW"/>
</dbReference>
<dbReference type="InterPro" id="IPR001279">
    <property type="entry name" value="Metallo-B-lactamas"/>
</dbReference>
<dbReference type="CDD" id="cd16282">
    <property type="entry name" value="metallo-hydrolase-like_MBL-fold"/>
    <property type="match status" value="1"/>
</dbReference>
<accession>A0A4R3YF73</accession>
<evidence type="ECO:0000313" key="4">
    <source>
        <dbReference type="Proteomes" id="UP000295367"/>
    </source>
</evidence>
<feature type="domain" description="Metallo-beta-lactamase" evidence="2">
    <location>
        <begin position="56"/>
        <end position="242"/>
    </location>
</feature>
<reference evidence="3 4" key="1">
    <citation type="submission" date="2019-03" db="EMBL/GenBank/DDBJ databases">
        <title>Genomic Encyclopedia of Type Strains, Phase IV (KMG-IV): sequencing the most valuable type-strain genomes for metagenomic binning, comparative biology and taxonomic classification.</title>
        <authorList>
            <person name="Goeker M."/>
        </authorList>
    </citation>
    <scope>NUCLEOTIDE SEQUENCE [LARGE SCALE GENOMIC DNA]</scope>
    <source>
        <strain evidence="3 4">DSM 100309</strain>
    </source>
</reference>
<evidence type="ECO:0000256" key="1">
    <source>
        <dbReference type="SAM" id="SignalP"/>
    </source>
</evidence>
<keyword evidence="1" id="KW-0732">Signal</keyword>
<dbReference type="EMBL" id="SMCO01000002">
    <property type="protein sequence ID" value="TCV89554.1"/>
    <property type="molecule type" value="Genomic_DNA"/>
</dbReference>
<dbReference type="PANTHER" id="PTHR42951">
    <property type="entry name" value="METALLO-BETA-LACTAMASE DOMAIN-CONTAINING"/>
    <property type="match status" value="1"/>
</dbReference>
<name>A0A4R3YF73_9PROT</name>
<dbReference type="Pfam" id="PF00753">
    <property type="entry name" value="Lactamase_B"/>
    <property type="match status" value="1"/>
</dbReference>
<dbReference type="Gene3D" id="3.60.15.10">
    <property type="entry name" value="Ribonuclease Z/Hydroxyacylglutathione hydrolase-like"/>
    <property type="match status" value="1"/>
</dbReference>
<feature type="chain" id="PRO_5020513273" evidence="1">
    <location>
        <begin position="20"/>
        <end position="318"/>
    </location>
</feature>
<keyword evidence="3" id="KW-0378">Hydrolase</keyword>
<feature type="signal peptide" evidence="1">
    <location>
        <begin position="1"/>
        <end position="19"/>
    </location>
</feature>
<gene>
    <name evidence="3" type="ORF">EDC63_10272</name>
</gene>
<protein>
    <submittedName>
        <fullName evidence="3">Glyoxylase-like metal-dependent hydrolase (Beta-lactamase superfamily II)</fullName>
    </submittedName>
</protein>
<dbReference type="RefSeq" id="WP_124948317.1">
    <property type="nucleotide sequence ID" value="NZ_BHVT01000081.1"/>
</dbReference>
<dbReference type="Proteomes" id="UP000295367">
    <property type="component" value="Unassembled WGS sequence"/>
</dbReference>
<keyword evidence="4" id="KW-1185">Reference proteome</keyword>
<comment type="caution">
    <text evidence="3">The sequence shown here is derived from an EMBL/GenBank/DDBJ whole genome shotgun (WGS) entry which is preliminary data.</text>
</comment>
<evidence type="ECO:0000259" key="2">
    <source>
        <dbReference type="SMART" id="SM00849"/>
    </source>
</evidence>
<dbReference type="InterPro" id="IPR036866">
    <property type="entry name" value="RibonucZ/Hydroxyglut_hydro"/>
</dbReference>
<evidence type="ECO:0000313" key="3">
    <source>
        <dbReference type="EMBL" id="TCV89554.1"/>
    </source>
</evidence>
<dbReference type="SMART" id="SM00849">
    <property type="entry name" value="Lactamase_B"/>
    <property type="match status" value="1"/>
</dbReference>
<dbReference type="AlphaFoldDB" id="A0A4R3YF73"/>
<dbReference type="InterPro" id="IPR050855">
    <property type="entry name" value="NDM-1-like"/>
</dbReference>
<dbReference type="SUPFAM" id="SSF56281">
    <property type="entry name" value="Metallo-hydrolase/oxidoreductase"/>
    <property type="match status" value="1"/>
</dbReference>
<proteinExistence type="predicted"/>
<dbReference type="OrthoDB" id="1273797at2"/>
<organism evidence="3 4">
    <name type="scientific">Sulfurirhabdus autotrophica</name>
    <dbReference type="NCBI Taxonomy" id="1706046"/>
    <lineage>
        <taxon>Bacteria</taxon>
        <taxon>Pseudomonadati</taxon>
        <taxon>Pseudomonadota</taxon>
        <taxon>Betaproteobacteria</taxon>
        <taxon>Nitrosomonadales</taxon>
        <taxon>Sulfuricellaceae</taxon>
        <taxon>Sulfurirhabdus</taxon>
    </lineage>
</organism>
<dbReference type="PANTHER" id="PTHR42951:SF20">
    <property type="entry name" value="BETA LACTAMASE"/>
    <property type="match status" value="1"/>
</dbReference>
<sequence>MQRSFFLFLLIFIGFPTFADNLSSVSVKVTPVKVGNHSYYVQGLPGAASSANQGYMSNAGFVITDNSVVVFDTLGSPPLGKELIKAIGKITKLPIKRVIVSHYHADHIYGLQAFKALGAEIWAHKLGKLYLNSEEAPLRLTQRREELFPWVDENTKLLPADKWLDGDTDFEMGGLHFQLRYIGPAHSPEDMAMYVKEDGVLYSGDIVFKGRVPYVGNADSKAWLAALDKLIAIKPKFLIPGHGAASNTPVKDMTLTRDYLTYLRQTMGKAVENFETFDDAYTHTSWKKYEKLPAFEAANRSNAYNTYLLMEKESLKVK</sequence>